<evidence type="ECO:0000256" key="1">
    <source>
        <dbReference type="SAM" id="MobiDB-lite"/>
    </source>
</evidence>
<reference evidence="2" key="1">
    <citation type="submission" date="2017-07" db="EMBL/GenBank/DDBJ databases">
        <title>Taro Niue Genome Assembly and Annotation.</title>
        <authorList>
            <person name="Atibalentja N."/>
            <person name="Keating K."/>
            <person name="Fields C.J."/>
        </authorList>
    </citation>
    <scope>NUCLEOTIDE SEQUENCE</scope>
    <source>
        <strain evidence="2">Niue_2</strain>
        <tissue evidence="2">Leaf</tissue>
    </source>
</reference>
<dbReference type="SUPFAM" id="SSF56784">
    <property type="entry name" value="HAD-like"/>
    <property type="match status" value="1"/>
</dbReference>
<dbReference type="EMBL" id="NMUH01000417">
    <property type="protein sequence ID" value="MQL78797.1"/>
    <property type="molecule type" value="Genomic_DNA"/>
</dbReference>
<organism evidence="2 3">
    <name type="scientific">Colocasia esculenta</name>
    <name type="common">Wild taro</name>
    <name type="synonym">Arum esculentum</name>
    <dbReference type="NCBI Taxonomy" id="4460"/>
    <lineage>
        <taxon>Eukaryota</taxon>
        <taxon>Viridiplantae</taxon>
        <taxon>Streptophyta</taxon>
        <taxon>Embryophyta</taxon>
        <taxon>Tracheophyta</taxon>
        <taxon>Spermatophyta</taxon>
        <taxon>Magnoliopsida</taxon>
        <taxon>Liliopsida</taxon>
        <taxon>Araceae</taxon>
        <taxon>Aroideae</taxon>
        <taxon>Colocasieae</taxon>
        <taxon>Colocasia</taxon>
    </lineage>
</organism>
<protein>
    <submittedName>
        <fullName evidence="2">Uncharacterized protein</fullName>
    </submittedName>
</protein>
<dbReference type="PANTHER" id="PTHR43611:SF3">
    <property type="entry name" value="FLAVIN MONONUCLEOTIDE HYDROLASE 1, CHLOROPLATIC"/>
    <property type="match status" value="1"/>
</dbReference>
<dbReference type="Gene3D" id="3.40.50.1000">
    <property type="entry name" value="HAD superfamily/HAD-like"/>
    <property type="match status" value="1"/>
</dbReference>
<name>A0A843U9M3_COLES</name>
<dbReference type="Proteomes" id="UP000652761">
    <property type="component" value="Unassembled WGS sequence"/>
</dbReference>
<gene>
    <name evidence="2" type="ORF">Taro_011214</name>
</gene>
<feature type="region of interest" description="Disordered" evidence="1">
    <location>
        <begin position="1"/>
        <end position="38"/>
    </location>
</feature>
<keyword evidence="3" id="KW-1185">Reference proteome</keyword>
<dbReference type="OrthoDB" id="2012566at2759"/>
<proteinExistence type="predicted"/>
<sequence>MASLSRPPVIASFSPLKRTPKPMATAGRPSGACAPSSPPVGRKLPVLLFDIMDTVVRDPFYEDVPAFFRMPMKDLLEQKHPTAWMEFEKGLIDEMELARRFFKDGRPIDLEGLKECMKIGYSYVDGVEDLLQDLRRNNYEMHAFTNYPIW</sequence>
<dbReference type="InterPro" id="IPR036412">
    <property type="entry name" value="HAD-like_sf"/>
</dbReference>
<evidence type="ECO:0000313" key="3">
    <source>
        <dbReference type="Proteomes" id="UP000652761"/>
    </source>
</evidence>
<dbReference type="AlphaFoldDB" id="A0A843U9M3"/>
<comment type="caution">
    <text evidence="2">The sequence shown here is derived from an EMBL/GenBank/DDBJ whole genome shotgun (WGS) entry which is preliminary data.</text>
</comment>
<accession>A0A843U9M3</accession>
<evidence type="ECO:0000313" key="2">
    <source>
        <dbReference type="EMBL" id="MQL78797.1"/>
    </source>
</evidence>
<dbReference type="PANTHER" id="PTHR43611">
    <property type="entry name" value="ALPHA-D-GLUCOSE 1-PHOSPHATE PHOSPHATASE"/>
    <property type="match status" value="1"/>
</dbReference>
<dbReference type="InterPro" id="IPR023214">
    <property type="entry name" value="HAD_sf"/>
</dbReference>